<proteinExistence type="predicted"/>
<comment type="caution">
    <text evidence="2">The sequence shown here is derived from an EMBL/GenBank/DDBJ whole genome shotgun (WGS) entry which is preliminary data.</text>
</comment>
<name>A0A6L2PY25_COPFO</name>
<dbReference type="InParanoid" id="A0A6L2PY25"/>
<evidence type="ECO:0000313" key="2">
    <source>
        <dbReference type="EMBL" id="GFG35385.1"/>
    </source>
</evidence>
<reference evidence="3" key="1">
    <citation type="submission" date="2020-01" db="EMBL/GenBank/DDBJ databases">
        <title>Draft genome sequence of the Termite Coptotermes fromosanus.</title>
        <authorList>
            <person name="Itakura S."/>
            <person name="Yosikawa Y."/>
            <person name="Umezawa K."/>
        </authorList>
    </citation>
    <scope>NUCLEOTIDE SEQUENCE [LARGE SCALE GENOMIC DNA]</scope>
</reference>
<accession>A0A6L2PY25</accession>
<feature type="region of interest" description="Disordered" evidence="1">
    <location>
        <begin position="261"/>
        <end position="282"/>
    </location>
</feature>
<evidence type="ECO:0000256" key="1">
    <source>
        <dbReference type="SAM" id="MobiDB-lite"/>
    </source>
</evidence>
<sequence>MNSMCAVPHSFSNAQREHSLALATTLIKVAFQTIVLAEGRMNLDQPLYAEEPHFVLQDRRGEQEESPEGSPNEDDLFWVTRGRRHYKIPFASEYGQPLWASMRRLQDLVENQKLFRAPRSRRTKNAFLESVETPFSPARGKRSSFKFVGLGHKPGFPNSLSGSGLCWSSRGRRSTTDDSRNMRGFLKSLSVEEPFWAARGKRSAWDENEDSPEIPRLLELISLNEPEWIMSGKRPPLHCAHKLENKRGLLESISAQEPFSVTRGKRSDGTVGDMPQKKGGLLDSLSADEPFWAARGRRGFLDSLSAEEPFWAARGKKETSQMASPSPEELLSQIRSRTIESKADPWWPVRGKRMVDTDSDTEDERFWQVLARRTQNNITGTLLTS</sequence>
<gene>
    <name evidence="2" type="ORF">Cfor_10118</name>
</gene>
<dbReference type="Proteomes" id="UP000502823">
    <property type="component" value="Unassembled WGS sequence"/>
</dbReference>
<dbReference type="EMBL" id="BLKM01000549">
    <property type="protein sequence ID" value="GFG35385.1"/>
    <property type="molecule type" value="Genomic_DNA"/>
</dbReference>
<evidence type="ECO:0000313" key="3">
    <source>
        <dbReference type="Proteomes" id="UP000502823"/>
    </source>
</evidence>
<protein>
    <submittedName>
        <fullName evidence="2">Uncharacterized protein</fullName>
    </submittedName>
</protein>
<organism evidence="2 3">
    <name type="scientific">Coptotermes formosanus</name>
    <name type="common">Formosan subterranean termite</name>
    <dbReference type="NCBI Taxonomy" id="36987"/>
    <lineage>
        <taxon>Eukaryota</taxon>
        <taxon>Metazoa</taxon>
        <taxon>Ecdysozoa</taxon>
        <taxon>Arthropoda</taxon>
        <taxon>Hexapoda</taxon>
        <taxon>Insecta</taxon>
        <taxon>Pterygota</taxon>
        <taxon>Neoptera</taxon>
        <taxon>Polyneoptera</taxon>
        <taxon>Dictyoptera</taxon>
        <taxon>Blattodea</taxon>
        <taxon>Blattoidea</taxon>
        <taxon>Termitoidae</taxon>
        <taxon>Rhinotermitidae</taxon>
        <taxon>Coptotermes</taxon>
    </lineage>
</organism>
<dbReference type="AlphaFoldDB" id="A0A6L2PY25"/>
<keyword evidence="3" id="KW-1185">Reference proteome</keyword>
<dbReference type="OrthoDB" id="5219169at2759"/>